<keyword evidence="3 5" id="KW-0560">Oxidoreductase</keyword>
<dbReference type="Gene3D" id="3.30.360.10">
    <property type="entry name" value="Dihydrodipicolinate Reductase, domain 2"/>
    <property type="match status" value="1"/>
</dbReference>
<dbReference type="Pfam" id="PF09290">
    <property type="entry name" value="AcetDehyd-dimer"/>
    <property type="match status" value="1"/>
</dbReference>
<evidence type="ECO:0000259" key="6">
    <source>
        <dbReference type="SMART" id="SM00859"/>
    </source>
</evidence>
<dbReference type="InterPro" id="IPR000534">
    <property type="entry name" value="Semialdehyde_DH_NAD-bd"/>
</dbReference>
<proteinExistence type="inferred from homology"/>
<dbReference type="HAMAP" id="MF_01657">
    <property type="entry name" value="Ac_ald_DH_ac"/>
    <property type="match status" value="1"/>
</dbReference>
<dbReference type="NCBIfam" id="TIGR03215">
    <property type="entry name" value="ac_ald_DH_ac"/>
    <property type="match status" value="1"/>
</dbReference>
<gene>
    <name evidence="7" type="ORF">MIZ03_0649</name>
</gene>
<dbReference type="CDD" id="cd23933">
    <property type="entry name" value="ALDH_C"/>
    <property type="match status" value="1"/>
</dbReference>
<organism evidence="7 8">
    <name type="scientific">Rhodoferax lithotrophicus</name>
    <dbReference type="NCBI Taxonomy" id="2798804"/>
    <lineage>
        <taxon>Bacteria</taxon>
        <taxon>Pseudomonadati</taxon>
        <taxon>Pseudomonadota</taxon>
        <taxon>Betaproteobacteria</taxon>
        <taxon>Burkholderiales</taxon>
        <taxon>Comamonadaceae</taxon>
        <taxon>Rhodoferax</taxon>
    </lineage>
</organism>
<keyword evidence="8" id="KW-1185">Reference proteome</keyword>
<evidence type="ECO:0000256" key="2">
    <source>
        <dbReference type="ARBA" id="ARBA00022797"/>
    </source>
</evidence>
<dbReference type="InterPro" id="IPR036291">
    <property type="entry name" value="NAD(P)-bd_dom_sf"/>
</dbReference>
<feature type="binding site" evidence="5">
    <location>
        <begin position="161"/>
        <end position="169"/>
    </location>
    <ligand>
        <name>NAD(+)</name>
        <dbReference type="ChEBI" id="CHEBI:57540"/>
    </ligand>
</feature>
<dbReference type="PIRSF" id="PIRSF015689">
    <property type="entry name" value="Actaldh_dh_actl"/>
    <property type="match status" value="1"/>
</dbReference>
<comment type="similarity">
    <text evidence="1 5">Belongs to the acetaldehyde dehydrogenase family.</text>
</comment>
<dbReference type="SUPFAM" id="SSF55347">
    <property type="entry name" value="Glyceraldehyde-3-phosphate dehydrogenase-like, C-terminal domain"/>
    <property type="match status" value="1"/>
</dbReference>
<evidence type="ECO:0000313" key="7">
    <source>
        <dbReference type="EMBL" id="BCO25770.1"/>
    </source>
</evidence>
<keyword evidence="2 5" id="KW-0058">Aromatic hydrocarbons catabolism</keyword>
<protein>
    <recommendedName>
        <fullName evidence="5">Acetaldehyde dehydrogenase</fullName>
        <ecNumber evidence="5">1.2.1.10</ecNumber>
    </recommendedName>
    <alternativeName>
        <fullName evidence="5">Acetaldehyde dehydrogenase [acetylating]</fullName>
    </alternativeName>
</protein>
<evidence type="ECO:0000256" key="5">
    <source>
        <dbReference type="HAMAP-Rule" id="MF_01657"/>
    </source>
</evidence>
<dbReference type="InterPro" id="IPR003361">
    <property type="entry name" value="Acetaldehyde_dehydrogenase"/>
</dbReference>
<evidence type="ECO:0000313" key="8">
    <source>
        <dbReference type="Proteomes" id="UP000824366"/>
    </source>
</evidence>
<dbReference type="InterPro" id="IPR015426">
    <property type="entry name" value="Acetylaldehyde_DH_C"/>
</dbReference>
<dbReference type="SMART" id="SM00859">
    <property type="entry name" value="Semialdhyde_dh"/>
    <property type="match status" value="1"/>
</dbReference>
<accession>A0ABM7MHR7</accession>
<evidence type="ECO:0000256" key="4">
    <source>
        <dbReference type="ARBA" id="ARBA00023027"/>
    </source>
</evidence>
<evidence type="ECO:0000256" key="1">
    <source>
        <dbReference type="ARBA" id="ARBA00009244"/>
    </source>
</evidence>
<feature type="binding site" evidence="5">
    <location>
        <position position="272"/>
    </location>
    <ligand>
        <name>NAD(+)</name>
        <dbReference type="ChEBI" id="CHEBI:57540"/>
    </ligand>
</feature>
<reference evidence="7 8" key="1">
    <citation type="journal article" date="2021" name="Microbiol. Spectr.">
        <title>A Single Bacterium Capable of Oxidation and Reduction of Iron at Circumneutral pH.</title>
        <authorList>
            <person name="Kato S."/>
            <person name="Ohkuma M."/>
        </authorList>
    </citation>
    <scope>NUCLEOTIDE SEQUENCE [LARGE SCALE GENOMIC DNA]</scope>
    <source>
        <strain evidence="7 8">MIZ03</strain>
    </source>
</reference>
<dbReference type="NCBIfam" id="NF006157">
    <property type="entry name" value="PRK08300.1"/>
    <property type="match status" value="1"/>
</dbReference>
<dbReference type="Proteomes" id="UP000824366">
    <property type="component" value="Chromosome"/>
</dbReference>
<dbReference type="Pfam" id="PF01118">
    <property type="entry name" value="Semialdhyde_dh"/>
    <property type="match status" value="1"/>
</dbReference>
<feature type="binding site" evidence="5">
    <location>
        <begin position="11"/>
        <end position="14"/>
    </location>
    <ligand>
        <name>NAD(+)</name>
        <dbReference type="ChEBI" id="CHEBI:57540"/>
    </ligand>
</feature>
<sequence>MKKIKCALIGSGNIGTDLIYKIQRSPYLEPVWMVGIDPSSEGLARAKSMGLKTTAEGVDGLLPHVLADNIQIAFDATSAYVHAENSRKLNELGVMMIDLTPAAIGPLCVPPVNLREHADKLEMNVNMISCAGQATIPVVFAISRIQAVAYGEIVASLASKSVGPGTRANLDEFTYTTSNAIQVVGGARKGKALAIINPAEPPMMMRNTISCLTDDEPDQARITASILQMIGEVQKYVPGYRLVNGPIFEGKKVSVFMEVAGLGDYLPKYAGNLDIMTAAATRTAEMFAEEILAGTIQLKSLELAK</sequence>
<dbReference type="EC" id="1.2.1.10" evidence="5"/>
<feature type="domain" description="Semialdehyde dehydrogenase NAD-binding" evidence="6">
    <location>
        <begin position="5"/>
        <end position="120"/>
    </location>
</feature>
<feature type="active site" description="Acyl-thioester intermediate" evidence="5">
    <location>
        <position position="130"/>
    </location>
</feature>
<dbReference type="SUPFAM" id="SSF51735">
    <property type="entry name" value="NAD(P)-binding Rossmann-fold domains"/>
    <property type="match status" value="1"/>
</dbReference>
<dbReference type="Gene3D" id="3.40.50.720">
    <property type="entry name" value="NAD(P)-binding Rossmann-like Domain"/>
    <property type="match status" value="1"/>
</dbReference>
<name>A0ABM7MHR7_9BURK</name>
<evidence type="ECO:0000256" key="3">
    <source>
        <dbReference type="ARBA" id="ARBA00023002"/>
    </source>
</evidence>
<dbReference type="RefSeq" id="WP_223908016.1">
    <property type="nucleotide sequence ID" value="NZ_AP024238.1"/>
</dbReference>
<comment type="catalytic activity">
    <reaction evidence="5">
        <text>acetaldehyde + NAD(+) + CoA = acetyl-CoA + NADH + H(+)</text>
        <dbReference type="Rhea" id="RHEA:23288"/>
        <dbReference type="ChEBI" id="CHEBI:15343"/>
        <dbReference type="ChEBI" id="CHEBI:15378"/>
        <dbReference type="ChEBI" id="CHEBI:57287"/>
        <dbReference type="ChEBI" id="CHEBI:57288"/>
        <dbReference type="ChEBI" id="CHEBI:57540"/>
        <dbReference type="ChEBI" id="CHEBI:57945"/>
        <dbReference type="EC" id="1.2.1.10"/>
    </reaction>
</comment>
<dbReference type="EMBL" id="AP024238">
    <property type="protein sequence ID" value="BCO25770.1"/>
    <property type="molecule type" value="Genomic_DNA"/>
</dbReference>
<keyword evidence="4 5" id="KW-0520">NAD</keyword>